<evidence type="ECO:0000313" key="1">
    <source>
        <dbReference type="EMBL" id="JAD43909.1"/>
    </source>
</evidence>
<name>A0A0A8ZX12_ARUDO</name>
<protein>
    <submittedName>
        <fullName evidence="1">Uncharacterized protein</fullName>
    </submittedName>
</protein>
<organism evidence="1">
    <name type="scientific">Arundo donax</name>
    <name type="common">Giant reed</name>
    <name type="synonym">Donax arundinaceus</name>
    <dbReference type="NCBI Taxonomy" id="35708"/>
    <lineage>
        <taxon>Eukaryota</taxon>
        <taxon>Viridiplantae</taxon>
        <taxon>Streptophyta</taxon>
        <taxon>Embryophyta</taxon>
        <taxon>Tracheophyta</taxon>
        <taxon>Spermatophyta</taxon>
        <taxon>Magnoliopsida</taxon>
        <taxon>Liliopsida</taxon>
        <taxon>Poales</taxon>
        <taxon>Poaceae</taxon>
        <taxon>PACMAD clade</taxon>
        <taxon>Arundinoideae</taxon>
        <taxon>Arundineae</taxon>
        <taxon>Arundo</taxon>
    </lineage>
</organism>
<dbReference type="AlphaFoldDB" id="A0A0A8ZX12"/>
<reference evidence="1" key="1">
    <citation type="submission" date="2014-09" db="EMBL/GenBank/DDBJ databases">
        <authorList>
            <person name="Magalhaes I.L.F."/>
            <person name="Oliveira U."/>
            <person name="Santos F.R."/>
            <person name="Vidigal T.H.D.A."/>
            <person name="Brescovit A.D."/>
            <person name="Santos A.J."/>
        </authorList>
    </citation>
    <scope>NUCLEOTIDE SEQUENCE</scope>
    <source>
        <tissue evidence="1">Shoot tissue taken approximately 20 cm above the soil surface</tissue>
    </source>
</reference>
<dbReference type="EMBL" id="GBRH01253986">
    <property type="protein sequence ID" value="JAD43909.1"/>
    <property type="molecule type" value="Transcribed_RNA"/>
</dbReference>
<accession>A0A0A8ZX12</accession>
<proteinExistence type="predicted"/>
<reference evidence="1" key="2">
    <citation type="journal article" date="2015" name="Data Brief">
        <title>Shoot transcriptome of the giant reed, Arundo donax.</title>
        <authorList>
            <person name="Barrero R.A."/>
            <person name="Guerrero F.D."/>
            <person name="Moolhuijzen P."/>
            <person name="Goolsby J.A."/>
            <person name="Tidwell J."/>
            <person name="Bellgard S.E."/>
            <person name="Bellgard M.I."/>
        </authorList>
    </citation>
    <scope>NUCLEOTIDE SEQUENCE</scope>
    <source>
        <tissue evidence="1">Shoot tissue taken approximately 20 cm above the soil surface</tissue>
    </source>
</reference>
<sequence length="42" mass="4866">MYISFFLGYTCNDSALSLCITTTNWTLDYSTQRSTHLVSWPQ</sequence>